<proteinExistence type="predicted"/>
<keyword evidence="2" id="KW-1185">Reference proteome</keyword>
<dbReference type="InParanoid" id="A0A0V1B4D3"/>
<sequence length="69" mass="8328">MAKQDFCNVSLFRNEYIYVKIAQHILSQWLQNDNLRSDDNNHSVLLVEGNLFTNMPVWAYRCCEMWRIM</sequence>
<dbReference type="Proteomes" id="UP000054776">
    <property type="component" value="Unassembled WGS sequence"/>
</dbReference>
<dbReference type="AlphaFoldDB" id="A0A0V1B4D3"/>
<evidence type="ECO:0000313" key="1">
    <source>
        <dbReference type="EMBL" id="KRY31757.1"/>
    </source>
</evidence>
<comment type="caution">
    <text evidence="1">The sequence shown here is derived from an EMBL/GenBank/DDBJ whole genome shotgun (WGS) entry which is preliminary data.</text>
</comment>
<gene>
    <name evidence="1" type="ORF">T01_1480</name>
</gene>
<protein>
    <submittedName>
        <fullName evidence="1">Uncharacterized protein</fullName>
    </submittedName>
</protein>
<name>A0A0V1B4D3_TRISP</name>
<dbReference type="EMBL" id="JYDH01000111">
    <property type="protein sequence ID" value="KRY31757.1"/>
    <property type="molecule type" value="Genomic_DNA"/>
</dbReference>
<accession>A0A0V1B4D3</accession>
<reference evidence="1 2" key="1">
    <citation type="submission" date="2015-01" db="EMBL/GenBank/DDBJ databases">
        <title>Evolution of Trichinella species and genotypes.</title>
        <authorList>
            <person name="Korhonen P.K."/>
            <person name="Edoardo P."/>
            <person name="Giuseppe L.R."/>
            <person name="Gasser R.B."/>
        </authorList>
    </citation>
    <scope>NUCLEOTIDE SEQUENCE [LARGE SCALE GENOMIC DNA]</scope>
    <source>
        <strain evidence="1">ISS3</strain>
    </source>
</reference>
<evidence type="ECO:0000313" key="2">
    <source>
        <dbReference type="Proteomes" id="UP000054776"/>
    </source>
</evidence>
<organism evidence="1 2">
    <name type="scientific">Trichinella spiralis</name>
    <name type="common">Trichina worm</name>
    <dbReference type="NCBI Taxonomy" id="6334"/>
    <lineage>
        <taxon>Eukaryota</taxon>
        <taxon>Metazoa</taxon>
        <taxon>Ecdysozoa</taxon>
        <taxon>Nematoda</taxon>
        <taxon>Enoplea</taxon>
        <taxon>Dorylaimia</taxon>
        <taxon>Trichinellida</taxon>
        <taxon>Trichinellidae</taxon>
        <taxon>Trichinella</taxon>
    </lineage>
</organism>